<dbReference type="PANTHER" id="PTHR18849:SF0">
    <property type="entry name" value="CILIA- AND FLAGELLA-ASSOCIATED PROTEIN 410-RELATED"/>
    <property type="match status" value="1"/>
</dbReference>
<dbReference type="GO" id="GO:0005929">
    <property type="term" value="C:cilium"/>
    <property type="evidence" value="ECO:0007669"/>
    <property type="project" value="UniProtKB-SubCell"/>
</dbReference>
<evidence type="ECO:0000256" key="11">
    <source>
        <dbReference type="SAM" id="MobiDB-lite"/>
    </source>
</evidence>
<dbReference type="PANTHER" id="PTHR18849">
    <property type="entry name" value="LEUCINE RICH REPEAT PROTEIN"/>
    <property type="match status" value="1"/>
</dbReference>
<evidence type="ECO:0000256" key="4">
    <source>
        <dbReference type="ARBA" id="ARBA00022614"/>
    </source>
</evidence>
<dbReference type="FunFam" id="3.80.10.10:FF:000052">
    <property type="entry name" value="Leucine rich repeat containing 6"/>
    <property type="match status" value="1"/>
</dbReference>
<dbReference type="OrthoDB" id="10250990at2759"/>
<keyword evidence="7" id="KW-0969">Cilium</keyword>
<dbReference type="SMART" id="SM00446">
    <property type="entry name" value="LRRcap"/>
    <property type="match status" value="1"/>
</dbReference>
<evidence type="ECO:0000256" key="5">
    <source>
        <dbReference type="ARBA" id="ARBA00022737"/>
    </source>
</evidence>
<sequence>TEQLIRKKSEHNELIISTLEELSLHQEDIERIENVQNWCRNLKILLLQNNLIGKIENLFKLKNLEYLNLAINNIEKIENLETLESLEKLDLTLNFIGLLTSVCCLKGNYNLKHLTLTGNPCSDFEGYRDFVIVTLPQLETLDGKEIKRSDRILANKNFSDKRARIVQLETEHCIRRDEQKIRINEQRELELLENEELNEEEIDEKFWKKKSEHCPETRIEISNQHRKSRKSDEKKSDQPKRVRKLFADCGRPYNINESRIPFRLIDERDRYELNLEVYRFLDTSLINVDLQSNYVRATIKEKIFQIALRDEIKIDKSTSQRSMTTGHLLITMPKLNCKAPIQSENTSKSRRLDASTGSNEGSQDIKEIVDYRNIISHHSNALRHFDESEIPPLI</sequence>
<keyword evidence="5" id="KW-0677">Repeat</keyword>
<evidence type="ECO:0000259" key="12">
    <source>
        <dbReference type="SMART" id="SM00446"/>
    </source>
</evidence>
<evidence type="ECO:0000256" key="1">
    <source>
        <dbReference type="ARBA" id="ARBA00004138"/>
    </source>
</evidence>
<dbReference type="Pfam" id="PF23602">
    <property type="entry name" value="CS_DNAAF11_C"/>
    <property type="match status" value="1"/>
</dbReference>
<evidence type="ECO:0000256" key="9">
    <source>
        <dbReference type="ARBA" id="ARBA00049982"/>
    </source>
</evidence>
<dbReference type="Pfam" id="PF14580">
    <property type="entry name" value="LRR_9"/>
    <property type="match status" value="1"/>
</dbReference>
<dbReference type="Proteomes" id="UP001151699">
    <property type="component" value="Unassembled WGS sequence"/>
</dbReference>
<comment type="caution">
    <text evidence="13">The sequence shown here is derived from an EMBL/GenBank/DDBJ whole genome shotgun (WGS) entry which is preliminary data.</text>
</comment>
<organism evidence="13 14">
    <name type="scientific">Pseudolycoriella hygida</name>
    <dbReference type="NCBI Taxonomy" id="35572"/>
    <lineage>
        <taxon>Eukaryota</taxon>
        <taxon>Metazoa</taxon>
        <taxon>Ecdysozoa</taxon>
        <taxon>Arthropoda</taxon>
        <taxon>Hexapoda</taxon>
        <taxon>Insecta</taxon>
        <taxon>Pterygota</taxon>
        <taxon>Neoptera</taxon>
        <taxon>Endopterygota</taxon>
        <taxon>Diptera</taxon>
        <taxon>Nematocera</taxon>
        <taxon>Sciaroidea</taxon>
        <taxon>Sciaridae</taxon>
        <taxon>Pseudolycoriella</taxon>
    </lineage>
</organism>
<dbReference type="SMART" id="SM00365">
    <property type="entry name" value="LRR_SD22"/>
    <property type="match status" value="3"/>
</dbReference>
<dbReference type="GO" id="GO:0036158">
    <property type="term" value="P:outer dynein arm assembly"/>
    <property type="evidence" value="ECO:0007669"/>
    <property type="project" value="TreeGrafter"/>
</dbReference>
<evidence type="ECO:0000313" key="14">
    <source>
        <dbReference type="Proteomes" id="UP001151699"/>
    </source>
</evidence>
<dbReference type="PROSITE" id="PS51450">
    <property type="entry name" value="LRR"/>
    <property type="match status" value="2"/>
</dbReference>
<evidence type="ECO:0000256" key="8">
    <source>
        <dbReference type="ARBA" id="ARBA00023273"/>
    </source>
</evidence>
<dbReference type="AlphaFoldDB" id="A0A9Q0MPF4"/>
<feature type="region of interest" description="Disordered" evidence="11">
    <location>
        <begin position="340"/>
        <end position="361"/>
    </location>
</feature>
<dbReference type="InterPro" id="IPR001611">
    <property type="entry name" value="Leu-rich_rpt"/>
</dbReference>
<feature type="non-terminal residue" evidence="13">
    <location>
        <position position="394"/>
    </location>
</feature>
<name>A0A9Q0MPF4_9DIPT</name>
<feature type="non-terminal residue" evidence="13">
    <location>
        <position position="1"/>
    </location>
</feature>
<gene>
    <name evidence="13" type="primary">tilB</name>
    <name evidence="13" type="ORF">Bhyg_16124</name>
</gene>
<comment type="subcellular location">
    <subcellularLocation>
        <location evidence="1">Cell projection</location>
        <location evidence="1">Cilium</location>
    </subcellularLocation>
    <subcellularLocation>
        <location evidence="2">Cytoplasm</location>
    </subcellularLocation>
</comment>
<dbReference type="InterPro" id="IPR003603">
    <property type="entry name" value="U2A'_phosphoprotein32A_C"/>
</dbReference>
<accession>A0A9Q0MPF4</accession>
<dbReference type="SUPFAM" id="SSF52058">
    <property type="entry name" value="L domain-like"/>
    <property type="match status" value="1"/>
</dbReference>
<evidence type="ECO:0000256" key="10">
    <source>
        <dbReference type="SAM" id="Coils"/>
    </source>
</evidence>
<comment type="similarity">
    <text evidence="9">Belongs to the tilB family.</text>
</comment>
<keyword evidence="14" id="KW-1185">Reference proteome</keyword>
<feature type="domain" description="U2A'/phosphoprotein 32 family A C-terminal" evidence="12">
    <location>
        <begin position="124"/>
        <end position="142"/>
    </location>
</feature>
<feature type="coiled-coil region" evidence="10">
    <location>
        <begin position="175"/>
        <end position="202"/>
    </location>
</feature>
<protein>
    <submittedName>
        <fullName evidence="13">Protein tilB</fullName>
    </submittedName>
</protein>
<dbReference type="InterPro" id="IPR056496">
    <property type="entry name" value="CS_DNAAF11_C"/>
</dbReference>
<keyword evidence="8" id="KW-0966">Cell projection</keyword>
<keyword evidence="3" id="KW-0963">Cytoplasm</keyword>
<dbReference type="InterPro" id="IPR032675">
    <property type="entry name" value="LRR_dom_sf"/>
</dbReference>
<reference evidence="13" key="1">
    <citation type="submission" date="2022-07" db="EMBL/GenBank/DDBJ databases">
        <authorList>
            <person name="Trinca V."/>
            <person name="Uliana J.V.C."/>
            <person name="Torres T.T."/>
            <person name="Ward R.J."/>
            <person name="Monesi N."/>
        </authorList>
    </citation>
    <scope>NUCLEOTIDE SEQUENCE</scope>
    <source>
        <strain evidence="13">HSMRA1968</strain>
        <tissue evidence="13">Whole embryos</tissue>
    </source>
</reference>
<keyword evidence="4" id="KW-0433">Leucine-rich repeat</keyword>
<evidence type="ECO:0000313" key="13">
    <source>
        <dbReference type="EMBL" id="KAJ6633424.1"/>
    </source>
</evidence>
<feature type="region of interest" description="Disordered" evidence="11">
    <location>
        <begin position="218"/>
        <end position="241"/>
    </location>
</feature>
<evidence type="ECO:0000256" key="6">
    <source>
        <dbReference type="ARBA" id="ARBA00023054"/>
    </source>
</evidence>
<dbReference type="EMBL" id="WJQU01002030">
    <property type="protein sequence ID" value="KAJ6633424.1"/>
    <property type="molecule type" value="Genomic_DNA"/>
</dbReference>
<evidence type="ECO:0000256" key="3">
    <source>
        <dbReference type="ARBA" id="ARBA00022490"/>
    </source>
</evidence>
<feature type="compositionally biased region" description="Basic and acidic residues" evidence="11">
    <location>
        <begin position="230"/>
        <end position="240"/>
    </location>
</feature>
<dbReference type="Gene3D" id="3.80.10.10">
    <property type="entry name" value="Ribonuclease Inhibitor"/>
    <property type="match status" value="1"/>
</dbReference>
<proteinExistence type="inferred from homology"/>
<keyword evidence="6 10" id="KW-0175">Coiled coil</keyword>
<evidence type="ECO:0000256" key="2">
    <source>
        <dbReference type="ARBA" id="ARBA00004496"/>
    </source>
</evidence>
<evidence type="ECO:0000256" key="7">
    <source>
        <dbReference type="ARBA" id="ARBA00023069"/>
    </source>
</evidence>
<dbReference type="GO" id="GO:0005737">
    <property type="term" value="C:cytoplasm"/>
    <property type="evidence" value="ECO:0007669"/>
    <property type="project" value="UniProtKB-SubCell"/>
</dbReference>